<dbReference type="Proteomes" id="UP000593566">
    <property type="component" value="Unassembled WGS sequence"/>
</dbReference>
<dbReference type="AlphaFoldDB" id="A0A8H6CFF7"/>
<reference evidence="2 3" key="1">
    <citation type="journal article" date="2020" name="Genomics">
        <title>Complete, high-quality genomes from long-read metagenomic sequencing of two wolf lichen thalli reveals enigmatic genome architecture.</title>
        <authorList>
            <person name="McKenzie S.K."/>
            <person name="Walston R.F."/>
            <person name="Allen J.L."/>
        </authorList>
    </citation>
    <scope>NUCLEOTIDE SEQUENCE [LARGE SCALE GENOMIC DNA]</scope>
    <source>
        <strain evidence="2">WasteWater1</strain>
    </source>
</reference>
<feature type="chain" id="PRO_5034817507" evidence="1">
    <location>
        <begin position="28"/>
        <end position="156"/>
    </location>
</feature>
<protein>
    <submittedName>
        <fullName evidence="2">Uncharacterized protein</fullName>
    </submittedName>
</protein>
<keyword evidence="1" id="KW-0732">Signal</keyword>
<evidence type="ECO:0000313" key="3">
    <source>
        <dbReference type="Proteomes" id="UP000593566"/>
    </source>
</evidence>
<sequence>MQSAILNLSSILTLLFLPLQILNVGSALPSDQDVPNGQERVGECDSIGNSLMPYISPTTHGGAIPPSPGNAVDGNMTSNLRIVDYTMSMFVPSADATHSQPRMYKQMYATAVNLSTSVVPSVRITFTYGAFTLTLTTLARVVPLDVVIAVLQFQDA</sequence>
<accession>A0A8H6CFF7</accession>
<comment type="caution">
    <text evidence="2">The sequence shown here is derived from an EMBL/GenBank/DDBJ whole genome shotgun (WGS) entry which is preliminary data.</text>
</comment>
<dbReference type="RefSeq" id="XP_037151639.1">
    <property type="nucleotide sequence ID" value="XM_037292220.1"/>
</dbReference>
<dbReference type="EMBL" id="JACCJB010000012">
    <property type="protein sequence ID" value="KAF6222204.1"/>
    <property type="molecule type" value="Genomic_DNA"/>
</dbReference>
<dbReference type="GeneID" id="59329706"/>
<organism evidence="2 3">
    <name type="scientific">Letharia lupina</name>
    <dbReference type="NCBI Taxonomy" id="560253"/>
    <lineage>
        <taxon>Eukaryota</taxon>
        <taxon>Fungi</taxon>
        <taxon>Dikarya</taxon>
        <taxon>Ascomycota</taxon>
        <taxon>Pezizomycotina</taxon>
        <taxon>Lecanoromycetes</taxon>
        <taxon>OSLEUM clade</taxon>
        <taxon>Lecanoromycetidae</taxon>
        <taxon>Lecanorales</taxon>
        <taxon>Lecanorineae</taxon>
        <taxon>Parmeliaceae</taxon>
        <taxon>Letharia</taxon>
    </lineage>
</organism>
<feature type="signal peptide" evidence="1">
    <location>
        <begin position="1"/>
        <end position="27"/>
    </location>
</feature>
<proteinExistence type="predicted"/>
<name>A0A8H6CFF7_9LECA</name>
<keyword evidence="3" id="KW-1185">Reference proteome</keyword>
<evidence type="ECO:0000256" key="1">
    <source>
        <dbReference type="SAM" id="SignalP"/>
    </source>
</evidence>
<gene>
    <name evidence="2" type="ORF">HO133_001290</name>
</gene>
<evidence type="ECO:0000313" key="2">
    <source>
        <dbReference type="EMBL" id="KAF6222204.1"/>
    </source>
</evidence>